<feature type="transmembrane region" description="Helical" evidence="6">
    <location>
        <begin position="52"/>
        <end position="71"/>
    </location>
</feature>
<sequence length="466" mass="48987">MSVQIRELLQLLAYLLRWVLITLPVGIAVGSACALFLWSLDQATQLRFAHPWLLAGLPLAGFAIGLLYQSFGQSVEAGNNLIVDEIHQPGGGVPLRMAPLILVSTVVTHLFGGSAGREGTAVQMGGSLASGMARLLPGLEPHDVRRLLMAGVAAGFGGVFGTPVAGAIFAMEVLSMGRMTYAAFFPCLVGAIASDQVCALWGVGHTHYRVASLLSADPARHVAPFDLRILLLTTLAGAAFGLTSLFFAELVHGLQALFRKFVRSALFRPVMGGLIVIAMTWAIGRRDYLGLGVTSPDPNAVTIVSCFQSGGATTWSWLWKSLFTAVTLSSGFKGGEVTPLFFIGAALGNTLAGLFGVPVDLFAALGFVAVFAGATNTPIACTVMAIELFGGEYTLYYATACLMAYLFSGHTGIYLSQRIGTPKVTAGNWTPGASLREVRAIRKSPAAPSPPAEDHDGDATRPASQN</sequence>
<feature type="transmembrane region" description="Helical" evidence="6">
    <location>
        <begin position="395"/>
        <end position="415"/>
    </location>
</feature>
<evidence type="ECO:0000256" key="3">
    <source>
        <dbReference type="ARBA" id="ARBA00022989"/>
    </source>
</evidence>
<proteinExistence type="predicted"/>
<evidence type="ECO:0000256" key="6">
    <source>
        <dbReference type="SAM" id="Phobius"/>
    </source>
</evidence>
<evidence type="ECO:0000256" key="4">
    <source>
        <dbReference type="ARBA" id="ARBA00023136"/>
    </source>
</evidence>
<protein>
    <submittedName>
        <fullName evidence="7">Putative voltage-gated ClC-type chloride channel ClcB</fullName>
    </submittedName>
</protein>
<dbReference type="KEGG" id="ccos:Pan44_23260"/>
<comment type="subcellular location">
    <subcellularLocation>
        <location evidence="1">Membrane</location>
        <topology evidence="1">Multi-pass membrane protein</topology>
    </subcellularLocation>
</comment>
<feature type="transmembrane region" description="Helical" evidence="6">
    <location>
        <begin position="364"/>
        <end position="389"/>
    </location>
</feature>
<dbReference type="OrthoDB" id="9767361at2"/>
<dbReference type="SUPFAM" id="SSF81340">
    <property type="entry name" value="Clc chloride channel"/>
    <property type="match status" value="1"/>
</dbReference>
<dbReference type="Gene3D" id="1.10.3080.10">
    <property type="entry name" value="Clc chloride channel"/>
    <property type="match status" value="1"/>
</dbReference>
<accession>A0A517SDW2</accession>
<dbReference type="PRINTS" id="PR00762">
    <property type="entry name" value="CLCHANNEL"/>
</dbReference>
<keyword evidence="2 6" id="KW-0812">Transmembrane</keyword>
<evidence type="ECO:0000313" key="8">
    <source>
        <dbReference type="Proteomes" id="UP000315700"/>
    </source>
</evidence>
<dbReference type="PANTHER" id="PTHR43427:SF12">
    <property type="entry name" value="CHLORIDE TRANSPORTER"/>
    <property type="match status" value="1"/>
</dbReference>
<feature type="transmembrane region" description="Helical" evidence="6">
    <location>
        <begin position="181"/>
        <end position="203"/>
    </location>
</feature>
<dbReference type="InterPro" id="IPR014743">
    <property type="entry name" value="Cl-channel_core"/>
</dbReference>
<feature type="transmembrane region" description="Helical" evidence="6">
    <location>
        <begin position="337"/>
        <end position="357"/>
    </location>
</feature>
<dbReference type="PANTHER" id="PTHR43427">
    <property type="entry name" value="CHLORIDE CHANNEL PROTEIN CLC-E"/>
    <property type="match status" value="1"/>
</dbReference>
<dbReference type="GO" id="GO:0016020">
    <property type="term" value="C:membrane"/>
    <property type="evidence" value="ECO:0007669"/>
    <property type="project" value="UniProtKB-SubCell"/>
</dbReference>
<dbReference type="InterPro" id="IPR050368">
    <property type="entry name" value="ClC-type_chloride_channel"/>
</dbReference>
<keyword evidence="4 6" id="KW-0472">Membrane</keyword>
<dbReference type="InParanoid" id="A0A517SDW2"/>
<name>A0A517SDW2_9PLAN</name>
<dbReference type="Pfam" id="PF00654">
    <property type="entry name" value="Voltage_CLC"/>
    <property type="match status" value="1"/>
</dbReference>
<dbReference type="EMBL" id="CP036271">
    <property type="protein sequence ID" value="QDT54297.1"/>
    <property type="molecule type" value="Genomic_DNA"/>
</dbReference>
<dbReference type="GO" id="GO:0015108">
    <property type="term" value="F:chloride transmembrane transporter activity"/>
    <property type="evidence" value="ECO:0007669"/>
    <property type="project" value="InterPro"/>
</dbReference>
<feature type="transmembrane region" description="Helical" evidence="6">
    <location>
        <begin position="266"/>
        <end position="284"/>
    </location>
</feature>
<reference evidence="7 8" key="1">
    <citation type="submission" date="2019-02" db="EMBL/GenBank/DDBJ databases">
        <title>Deep-cultivation of Planctomycetes and their phenomic and genomic characterization uncovers novel biology.</title>
        <authorList>
            <person name="Wiegand S."/>
            <person name="Jogler M."/>
            <person name="Boedeker C."/>
            <person name="Pinto D."/>
            <person name="Vollmers J."/>
            <person name="Rivas-Marin E."/>
            <person name="Kohn T."/>
            <person name="Peeters S.H."/>
            <person name="Heuer A."/>
            <person name="Rast P."/>
            <person name="Oberbeckmann S."/>
            <person name="Bunk B."/>
            <person name="Jeske O."/>
            <person name="Meyerdierks A."/>
            <person name="Storesund J.E."/>
            <person name="Kallscheuer N."/>
            <person name="Luecker S."/>
            <person name="Lage O.M."/>
            <person name="Pohl T."/>
            <person name="Merkel B.J."/>
            <person name="Hornburger P."/>
            <person name="Mueller R.-W."/>
            <person name="Bruemmer F."/>
            <person name="Labrenz M."/>
            <person name="Spormann A.M."/>
            <person name="Op den Camp H."/>
            <person name="Overmann J."/>
            <person name="Amann R."/>
            <person name="Jetten M.S.M."/>
            <person name="Mascher T."/>
            <person name="Medema M.H."/>
            <person name="Devos D.P."/>
            <person name="Kaster A.-K."/>
            <person name="Ovreas L."/>
            <person name="Rohde M."/>
            <person name="Galperin M.Y."/>
            <person name="Jogler C."/>
        </authorList>
    </citation>
    <scope>NUCLEOTIDE SEQUENCE [LARGE SCALE GENOMIC DNA]</scope>
    <source>
        <strain evidence="7 8">Pan44</strain>
    </source>
</reference>
<evidence type="ECO:0000256" key="1">
    <source>
        <dbReference type="ARBA" id="ARBA00004141"/>
    </source>
</evidence>
<gene>
    <name evidence="7" type="ORF">Pan44_23260</name>
</gene>
<dbReference type="RefSeq" id="WP_145030170.1">
    <property type="nucleotide sequence ID" value="NZ_CP036271.1"/>
</dbReference>
<dbReference type="CDD" id="cd03682">
    <property type="entry name" value="ClC_sycA_like"/>
    <property type="match status" value="1"/>
</dbReference>
<feature type="transmembrane region" description="Helical" evidence="6">
    <location>
        <begin position="15"/>
        <end position="40"/>
    </location>
</feature>
<dbReference type="PROSITE" id="PS51257">
    <property type="entry name" value="PROKAR_LIPOPROTEIN"/>
    <property type="match status" value="1"/>
</dbReference>
<feature type="transmembrane region" description="Helical" evidence="6">
    <location>
        <begin position="229"/>
        <end position="254"/>
    </location>
</feature>
<keyword evidence="3 6" id="KW-1133">Transmembrane helix</keyword>
<dbReference type="InterPro" id="IPR001807">
    <property type="entry name" value="ClC"/>
</dbReference>
<evidence type="ECO:0000256" key="5">
    <source>
        <dbReference type="SAM" id="MobiDB-lite"/>
    </source>
</evidence>
<keyword evidence="8" id="KW-1185">Reference proteome</keyword>
<organism evidence="7 8">
    <name type="scientific">Caulifigura coniformis</name>
    <dbReference type="NCBI Taxonomy" id="2527983"/>
    <lineage>
        <taxon>Bacteria</taxon>
        <taxon>Pseudomonadati</taxon>
        <taxon>Planctomycetota</taxon>
        <taxon>Planctomycetia</taxon>
        <taxon>Planctomycetales</taxon>
        <taxon>Planctomycetaceae</taxon>
        <taxon>Caulifigura</taxon>
    </lineage>
</organism>
<dbReference type="Proteomes" id="UP000315700">
    <property type="component" value="Chromosome"/>
</dbReference>
<feature type="transmembrane region" description="Helical" evidence="6">
    <location>
        <begin position="147"/>
        <end position="169"/>
    </location>
</feature>
<feature type="region of interest" description="Disordered" evidence="5">
    <location>
        <begin position="441"/>
        <end position="466"/>
    </location>
</feature>
<evidence type="ECO:0000313" key="7">
    <source>
        <dbReference type="EMBL" id="QDT54297.1"/>
    </source>
</evidence>
<evidence type="ECO:0000256" key="2">
    <source>
        <dbReference type="ARBA" id="ARBA00022692"/>
    </source>
</evidence>
<dbReference type="AlphaFoldDB" id="A0A517SDW2"/>